<dbReference type="EMBL" id="NCVQ01000004">
    <property type="protein sequence ID" value="PWZ34059.1"/>
    <property type="molecule type" value="Genomic_DNA"/>
</dbReference>
<dbReference type="PANTHER" id="PTHR33470:SF27">
    <property type="entry name" value="OS01G0899700 PROTEIN"/>
    <property type="match status" value="1"/>
</dbReference>
<dbReference type="Proteomes" id="UP000251960">
    <property type="component" value="Chromosome 3"/>
</dbReference>
<organism evidence="3">
    <name type="scientific">Zea mays</name>
    <name type="common">Maize</name>
    <dbReference type="NCBI Taxonomy" id="4577"/>
    <lineage>
        <taxon>Eukaryota</taxon>
        <taxon>Viridiplantae</taxon>
        <taxon>Streptophyta</taxon>
        <taxon>Embryophyta</taxon>
        <taxon>Tracheophyta</taxon>
        <taxon>Spermatophyta</taxon>
        <taxon>Magnoliopsida</taxon>
        <taxon>Liliopsida</taxon>
        <taxon>Poales</taxon>
        <taxon>Poaceae</taxon>
        <taxon>PACMAD clade</taxon>
        <taxon>Panicoideae</taxon>
        <taxon>Andropogonodae</taxon>
        <taxon>Andropogoneae</taxon>
        <taxon>Tripsacinae</taxon>
        <taxon>Zea</taxon>
    </lineage>
</organism>
<keyword evidence="2" id="KW-0812">Transmembrane</keyword>
<sequence length="314" mass="32887">MGTRGQPAEGHLWLVFTMLFVTSAVRSVGASSLAPPPSVSVSSSAYDPVIKVVGKVYCYRCFDEAHPDESHGKKHLQGETSCLPLLLRSHRANAVSWKMSSGLLIFSILSLNVLLSSMFVCVHNDLDAGAMVKVTCQADDQALVAFGYTRSNGKYSVILKGLPISSSNYGAADSCKVELHGAPGGSDCNVPIELNLSGLSVYSRSSEEVVFKANQIMAFASKNAFGCSSKPQTQSSSSPLPTFAATCRPVLSTIIASKCSGTPASKCPPCEISTASPHPTTSERCRAVAVADDATSALLHIPAADGPALLNTIS</sequence>
<evidence type="ECO:0000313" key="3">
    <source>
        <dbReference type="EMBL" id="PWZ34059.1"/>
    </source>
</evidence>
<keyword evidence="2" id="KW-0472">Membrane</keyword>
<gene>
    <name evidence="3" type="ORF">Zm00014a_015331</name>
</gene>
<evidence type="ECO:0000256" key="1">
    <source>
        <dbReference type="ARBA" id="ARBA00022729"/>
    </source>
</evidence>
<name>A0A3L6FLN9_MAIZE</name>
<accession>A0A3L6FLN9</accession>
<comment type="caution">
    <text evidence="3">The sequence shown here is derived from an EMBL/GenBank/DDBJ whole genome shotgun (WGS) entry which is preliminary data.</text>
</comment>
<dbReference type="AlphaFoldDB" id="A0A3L6FLN9"/>
<evidence type="ECO:0000256" key="2">
    <source>
        <dbReference type="SAM" id="Phobius"/>
    </source>
</evidence>
<reference evidence="3" key="1">
    <citation type="journal article" date="2018" name="Nat. Genet.">
        <title>Extensive intraspecific gene order and gene structural variations between Mo17 and other maize genomes.</title>
        <authorList>
            <person name="Sun S."/>
            <person name="Zhou Y."/>
            <person name="Chen J."/>
            <person name="Shi J."/>
            <person name="Zhao H."/>
            <person name="Zhao H."/>
            <person name="Song W."/>
            <person name="Zhang M."/>
            <person name="Cui Y."/>
            <person name="Dong X."/>
            <person name="Liu H."/>
            <person name="Ma X."/>
            <person name="Jiao Y."/>
            <person name="Wang B."/>
            <person name="Wei X."/>
            <person name="Stein J.C."/>
            <person name="Glaubitz J.C."/>
            <person name="Lu F."/>
            <person name="Yu G."/>
            <person name="Liang C."/>
            <person name="Fengler K."/>
            <person name="Li B."/>
            <person name="Rafalski A."/>
            <person name="Schnable P.S."/>
            <person name="Ware D.H."/>
            <person name="Buckler E.S."/>
            <person name="Lai J."/>
        </authorList>
    </citation>
    <scope>NUCLEOTIDE SEQUENCE [LARGE SCALE GENOMIC DNA]</scope>
    <source>
        <tissue evidence="3">Seedling</tissue>
    </source>
</reference>
<feature type="transmembrane region" description="Helical" evidence="2">
    <location>
        <begin position="103"/>
        <end position="122"/>
    </location>
</feature>
<dbReference type="Pfam" id="PF01190">
    <property type="entry name" value="Pollen_Ole_e_1"/>
    <property type="match status" value="1"/>
</dbReference>
<feature type="transmembrane region" description="Helical" evidence="2">
    <location>
        <begin position="12"/>
        <end position="34"/>
    </location>
</feature>
<keyword evidence="2" id="KW-1133">Transmembrane helix</keyword>
<protein>
    <submittedName>
        <fullName evidence="3">Uncharacterized protein</fullName>
    </submittedName>
</protein>
<dbReference type="PANTHER" id="PTHR33470">
    <property type="entry name" value="OS01G0164075 PROTEIN"/>
    <property type="match status" value="1"/>
</dbReference>
<proteinExistence type="predicted"/>
<dbReference type="ExpressionAtlas" id="A0A3L6FLN9">
    <property type="expression patterns" value="baseline and differential"/>
</dbReference>
<keyword evidence="1" id="KW-0732">Signal</keyword>